<dbReference type="EMBL" id="CAXAJV020001301">
    <property type="protein sequence ID" value="CAL7951700.1"/>
    <property type="molecule type" value="Genomic_DNA"/>
</dbReference>
<keyword evidence="3" id="KW-1185">Reference proteome</keyword>
<reference evidence="2 3" key="1">
    <citation type="submission" date="2024-08" db="EMBL/GenBank/DDBJ databases">
        <authorList>
            <person name="Will J Nash"/>
            <person name="Angela Man"/>
            <person name="Seanna McTaggart"/>
            <person name="Kendall Baker"/>
            <person name="Tom Barker"/>
            <person name="Leah Catchpole"/>
            <person name="Alex Durrant"/>
            <person name="Karim Gharbi"/>
            <person name="Naomi Irish"/>
            <person name="Gemy Kaithakottil"/>
            <person name="Debby Ku"/>
            <person name="Aaliyah Providence"/>
            <person name="Felix Shaw"/>
            <person name="David Swarbreck"/>
            <person name="Chris Watkins"/>
            <person name="Ann M. McCartney"/>
            <person name="Giulio Formenti"/>
            <person name="Alice Mouton"/>
            <person name="Noel Vella"/>
            <person name="Bjorn M von Reumont"/>
            <person name="Adriana Vella"/>
            <person name="Wilfried Haerty"/>
        </authorList>
    </citation>
    <scope>NUCLEOTIDE SEQUENCE [LARGE SCALE GENOMIC DNA]</scope>
</reference>
<name>A0ABP1PEP4_XYLVO</name>
<dbReference type="Gene3D" id="6.10.140.2220">
    <property type="match status" value="1"/>
</dbReference>
<protein>
    <recommendedName>
        <fullName evidence="1">SET domain-containing protein</fullName>
    </recommendedName>
</protein>
<dbReference type="PANTHER" id="PTHR46455">
    <property type="entry name" value="SET AND MYND DOMAIN CONTAINING, ARTHROPOD-SPECIFIC, MEMBER 4, ISOFORM A"/>
    <property type="match status" value="1"/>
</dbReference>
<dbReference type="SUPFAM" id="SSF82199">
    <property type="entry name" value="SET domain"/>
    <property type="match status" value="1"/>
</dbReference>
<dbReference type="InterPro" id="IPR053010">
    <property type="entry name" value="SET_SmydA-8"/>
</dbReference>
<accession>A0ABP1PEP4</accession>
<comment type="caution">
    <text evidence="2">The sequence shown here is derived from an EMBL/GenBank/DDBJ whole genome shotgun (WGS) entry which is preliminary data.</text>
</comment>
<dbReference type="InterPro" id="IPR046341">
    <property type="entry name" value="SET_dom_sf"/>
</dbReference>
<dbReference type="PROSITE" id="PS50280">
    <property type="entry name" value="SET"/>
    <property type="match status" value="1"/>
</dbReference>
<dbReference type="SMART" id="SM00317">
    <property type="entry name" value="SET"/>
    <property type="match status" value="1"/>
</dbReference>
<evidence type="ECO:0000313" key="2">
    <source>
        <dbReference type="EMBL" id="CAL7951700.1"/>
    </source>
</evidence>
<dbReference type="Gene3D" id="1.10.220.160">
    <property type="match status" value="1"/>
</dbReference>
<dbReference type="Pfam" id="PF00856">
    <property type="entry name" value="SET"/>
    <property type="match status" value="1"/>
</dbReference>
<dbReference type="Proteomes" id="UP001642520">
    <property type="component" value="Unassembled WGS sequence"/>
</dbReference>
<evidence type="ECO:0000259" key="1">
    <source>
        <dbReference type="PROSITE" id="PS50280"/>
    </source>
</evidence>
<feature type="domain" description="SET" evidence="1">
    <location>
        <begin position="15"/>
        <end position="259"/>
    </location>
</feature>
<proteinExistence type="predicted"/>
<dbReference type="PANTHER" id="PTHR46455:SF6">
    <property type="entry name" value="RE22408P-RELATED"/>
    <property type="match status" value="1"/>
</dbReference>
<evidence type="ECO:0000313" key="3">
    <source>
        <dbReference type="Proteomes" id="UP001642520"/>
    </source>
</evidence>
<dbReference type="Gene3D" id="2.170.270.10">
    <property type="entry name" value="SET domain"/>
    <property type="match status" value="1"/>
</dbReference>
<dbReference type="CDD" id="cd20071">
    <property type="entry name" value="SET_SMYD"/>
    <property type="match status" value="1"/>
</dbReference>
<dbReference type="InterPro" id="IPR001214">
    <property type="entry name" value="SET_dom"/>
</dbReference>
<organism evidence="2 3">
    <name type="scientific">Xylocopa violacea</name>
    <name type="common">Violet carpenter bee</name>
    <name type="synonym">Apis violacea</name>
    <dbReference type="NCBI Taxonomy" id="135666"/>
    <lineage>
        <taxon>Eukaryota</taxon>
        <taxon>Metazoa</taxon>
        <taxon>Ecdysozoa</taxon>
        <taxon>Arthropoda</taxon>
        <taxon>Hexapoda</taxon>
        <taxon>Insecta</taxon>
        <taxon>Pterygota</taxon>
        <taxon>Neoptera</taxon>
        <taxon>Endopterygota</taxon>
        <taxon>Hymenoptera</taxon>
        <taxon>Apocrita</taxon>
        <taxon>Aculeata</taxon>
        <taxon>Apoidea</taxon>
        <taxon>Anthophila</taxon>
        <taxon>Apidae</taxon>
        <taxon>Xylocopa</taxon>
        <taxon>Xylocopa</taxon>
    </lineage>
</organism>
<sequence>MTMEGKSKNVTTPMLKYKIARSEKFGRYLQAAKNLTAGEVILREKPIAVGPITSSKDPICYACLRLLPKIKKETQYICSKCKIVPLCGTSCEKKLKHHTPDECAVFKNNKDLSISNIEDITGILLPLRLWLLKQRDPELWKRVESMEAHIDKRRNTSVWKDREITVVNVIKSLNLLPEDDMSISELLQQLCGILDVNAFELRSPGGLDGLLLRGLYVEASLMAHDCRGNTHLTVDDDFQLTVYASLPIKEDEPIFFNYTSSLLGTLGRREHLRAGKYFDCECSLCKDPYEMGSNMSSILCPRCREGYIGMQNPLTNFPYENSTKWQCNKCKKFIGGRLMRATLNITRTLIDDMDDNDIKGLENLATKLLKTFHPNHFLMLSLKQKLLAVYRKEVATPNPQKKVMQRMLDLCKEMYDVLEIVEPGISRLKGIILYEMHLPLVLLANRAYSAREISSAELASRLEEAASYLKKSLTMLLLEPVDTPEGKLAKRALQELKAINQNIVDVKIIVTTENTRGRDSKKSNKNK</sequence>
<gene>
    <name evidence="2" type="ORF">XYLVIOL_LOCUS10657</name>
</gene>